<evidence type="ECO:0000313" key="2">
    <source>
        <dbReference type="Proteomes" id="UP000325313"/>
    </source>
</evidence>
<feature type="non-terminal residue" evidence="1">
    <location>
        <position position="55"/>
    </location>
</feature>
<reference evidence="1 2" key="1">
    <citation type="submission" date="2019-05" db="EMBL/GenBank/DDBJ databases">
        <title>Emergence of the Ug99 lineage of the wheat stem rust pathogen through somatic hybridization.</title>
        <authorList>
            <person name="Li F."/>
            <person name="Upadhyaya N.M."/>
            <person name="Sperschneider J."/>
            <person name="Matny O."/>
            <person name="Nguyen-Phuc H."/>
            <person name="Mago R."/>
            <person name="Raley C."/>
            <person name="Miller M.E."/>
            <person name="Silverstein K.A.T."/>
            <person name="Henningsen E."/>
            <person name="Hirsch C.D."/>
            <person name="Visser B."/>
            <person name="Pretorius Z.A."/>
            <person name="Steffenson B.J."/>
            <person name="Schwessinger B."/>
            <person name="Dodds P.N."/>
            <person name="Figueroa M."/>
        </authorList>
    </citation>
    <scope>NUCLEOTIDE SEQUENCE [LARGE SCALE GENOMIC DNA]</scope>
    <source>
        <strain evidence="1 2">Ug99</strain>
    </source>
</reference>
<organism evidence="1 2">
    <name type="scientific">Puccinia graminis f. sp. tritici</name>
    <dbReference type="NCBI Taxonomy" id="56615"/>
    <lineage>
        <taxon>Eukaryota</taxon>
        <taxon>Fungi</taxon>
        <taxon>Dikarya</taxon>
        <taxon>Basidiomycota</taxon>
        <taxon>Pucciniomycotina</taxon>
        <taxon>Pucciniomycetes</taxon>
        <taxon>Pucciniales</taxon>
        <taxon>Pucciniaceae</taxon>
        <taxon>Puccinia</taxon>
    </lineage>
</organism>
<protein>
    <submittedName>
        <fullName evidence="1">Uncharacterized protein</fullName>
    </submittedName>
</protein>
<dbReference type="AlphaFoldDB" id="A0A5B0S4L8"/>
<evidence type="ECO:0000313" key="1">
    <source>
        <dbReference type="EMBL" id="KAA1132728.1"/>
    </source>
</evidence>
<gene>
    <name evidence="1" type="ORF">PGTUg99_019610</name>
</gene>
<sequence length="55" mass="6088">MLSLYRISSASSFLILTSIVSIRDSVDWMASLSVGLGVLELEDPNSRFYVNSHIP</sequence>
<proteinExistence type="predicted"/>
<name>A0A5B0S4L8_PUCGR</name>
<dbReference type="EMBL" id="VDEP01000077">
    <property type="protein sequence ID" value="KAA1132728.1"/>
    <property type="molecule type" value="Genomic_DNA"/>
</dbReference>
<accession>A0A5B0S4L8</accession>
<comment type="caution">
    <text evidence="1">The sequence shown here is derived from an EMBL/GenBank/DDBJ whole genome shotgun (WGS) entry which is preliminary data.</text>
</comment>
<dbReference type="Proteomes" id="UP000325313">
    <property type="component" value="Unassembled WGS sequence"/>
</dbReference>